<proteinExistence type="predicted"/>
<reference evidence="1 2" key="1">
    <citation type="submission" date="2016-10" db="EMBL/GenBank/DDBJ databases">
        <authorList>
            <person name="de Groot N.N."/>
        </authorList>
    </citation>
    <scope>NUCLEOTIDE SEQUENCE [LARGE SCALE GENOMIC DNA]</scope>
    <source>
        <strain evidence="1 2">DSM 23995</strain>
    </source>
</reference>
<gene>
    <name evidence="1" type="ORF">SAMN05192532_102659</name>
</gene>
<accession>A0A1I2C2P2</accession>
<evidence type="ECO:0000313" key="2">
    <source>
        <dbReference type="Proteomes" id="UP000199516"/>
    </source>
</evidence>
<sequence>MGQIGVVSGRDGFSRSSIWSIQRKQKSAFFAAPPEPVAGPQDVGQFDVVTGTSAGGGGFYVAHTMWAILVEVPFSLVEHPYSPSLFLLSSFSAQTLWVSSVQTMKAKIGFLCWPSRTCRV</sequence>
<name>A0A1I2C2P2_9BACI</name>
<dbReference type="STRING" id="930128.SAMN05192532_102659"/>
<evidence type="ECO:0000313" key="1">
    <source>
        <dbReference type="EMBL" id="SFE62599.1"/>
    </source>
</evidence>
<dbReference type="EMBL" id="FONT01000002">
    <property type="protein sequence ID" value="SFE62599.1"/>
    <property type="molecule type" value="Genomic_DNA"/>
</dbReference>
<protein>
    <submittedName>
        <fullName evidence="1">Uncharacterized protein</fullName>
    </submittedName>
</protein>
<dbReference type="Proteomes" id="UP000199516">
    <property type="component" value="Unassembled WGS sequence"/>
</dbReference>
<keyword evidence="2" id="KW-1185">Reference proteome</keyword>
<organism evidence="1 2">
    <name type="scientific">Alteribacillus iranensis</name>
    <dbReference type="NCBI Taxonomy" id="930128"/>
    <lineage>
        <taxon>Bacteria</taxon>
        <taxon>Bacillati</taxon>
        <taxon>Bacillota</taxon>
        <taxon>Bacilli</taxon>
        <taxon>Bacillales</taxon>
        <taxon>Bacillaceae</taxon>
        <taxon>Alteribacillus</taxon>
    </lineage>
</organism>
<dbReference type="AlphaFoldDB" id="A0A1I2C2P2"/>
<dbReference type="RefSeq" id="WP_091659535.1">
    <property type="nucleotide sequence ID" value="NZ_FONT01000002.1"/>
</dbReference>